<dbReference type="EMBL" id="DQ070853">
    <property type="protein sequence ID" value="AAZ04262.1"/>
    <property type="molecule type" value="Genomic_DNA"/>
</dbReference>
<name>Q4FFH8_9SOLN</name>
<accession>Q4FFH8</accession>
<feature type="non-terminal residue" evidence="1">
    <location>
        <position position="1"/>
    </location>
</feature>
<protein>
    <submittedName>
        <fullName evidence="1">Cysteine protease inhibitor</fullName>
    </submittedName>
</protein>
<proteinExistence type="predicted"/>
<evidence type="ECO:0000313" key="1">
    <source>
        <dbReference type="EMBL" id="AAZ04262.1"/>
    </source>
</evidence>
<organism evidence="1">
    <name type="scientific">Solanum viarum</name>
    <dbReference type="NCBI Taxonomy" id="215581"/>
    <lineage>
        <taxon>Eukaryota</taxon>
        <taxon>Viridiplantae</taxon>
        <taxon>Streptophyta</taxon>
        <taxon>Embryophyta</taxon>
        <taxon>Tracheophyta</taxon>
        <taxon>Spermatophyta</taxon>
        <taxon>Magnoliopsida</taxon>
        <taxon>eudicotyledons</taxon>
        <taxon>Gunneridae</taxon>
        <taxon>Pentapetalae</taxon>
        <taxon>asterids</taxon>
        <taxon>lamiids</taxon>
        <taxon>Solanales</taxon>
        <taxon>Solanaceae</taxon>
        <taxon>Solanoideae</taxon>
        <taxon>Solaneae</taxon>
        <taxon>Solanum</taxon>
    </lineage>
</organism>
<sequence>TAFRRVVRPTVISRGHGPASVATSVVLLEILETRKSNPASRIIIYKYKPGTCSSLDKISYSPHGQTFAYWLTFVITSLASNLQSQQCNPPLNHRHIEKSNSRIGESRGVKEFLILKRHSQHLGPH</sequence>
<reference evidence="1" key="1">
    <citation type="submission" date="2005-05" db="EMBL/GenBank/DDBJ databases">
        <title>Degenerate primer based cloning of cysteine protease inhibitor gene from Solanum viarum.</title>
        <authorList>
            <person name="Mishra A.K."/>
            <person name="Thayumanavan B."/>
            <person name="Mohankumar S."/>
        </authorList>
    </citation>
    <scope>NUCLEOTIDE SEQUENCE</scope>
</reference>
<dbReference type="AlphaFoldDB" id="Q4FFH8"/>
<feature type="non-terminal residue" evidence="1">
    <location>
        <position position="125"/>
    </location>
</feature>